<dbReference type="PANTHER" id="PTHR38445:SF7">
    <property type="entry name" value="GNTR-FAMILY TRANSCRIPTIONAL REGULATOR"/>
    <property type="match status" value="1"/>
</dbReference>
<proteinExistence type="predicted"/>
<dbReference type="CDD" id="cd07377">
    <property type="entry name" value="WHTH_GntR"/>
    <property type="match status" value="1"/>
</dbReference>
<evidence type="ECO:0000313" key="5">
    <source>
        <dbReference type="EMBL" id="SHK01028.1"/>
    </source>
</evidence>
<dbReference type="InterPro" id="IPR000524">
    <property type="entry name" value="Tscrpt_reg_HTH_GntR"/>
</dbReference>
<organism evidence="5 6">
    <name type="scientific">Clostridium amylolyticum</name>
    <dbReference type="NCBI Taxonomy" id="1121298"/>
    <lineage>
        <taxon>Bacteria</taxon>
        <taxon>Bacillati</taxon>
        <taxon>Bacillota</taxon>
        <taxon>Clostridia</taxon>
        <taxon>Eubacteriales</taxon>
        <taxon>Clostridiaceae</taxon>
        <taxon>Clostridium</taxon>
    </lineage>
</organism>
<keyword evidence="2" id="KW-0238">DNA-binding</keyword>
<evidence type="ECO:0000256" key="1">
    <source>
        <dbReference type="ARBA" id="ARBA00023015"/>
    </source>
</evidence>
<dbReference type="STRING" id="1121298.SAMN05444401_0369"/>
<keyword evidence="6" id="KW-1185">Reference proteome</keyword>
<keyword evidence="3" id="KW-0804">Transcription</keyword>
<accession>A0A1M6NZE7</accession>
<evidence type="ECO:0000259" key="4">
    <source>
        <dbReference type="PROSITE" id="PS50949"/>
    </source>
</evidence>
<evidence type="ECO:0000256" key="3">
    <source>
        <dbReference type="ARBA" id="ARBA00023163"/>
    </source>
</evidence>
<dbReference type="EMBL" id="FQZO01000013">
    <property type="protein sequence ID" value="SHK01028.1"/>
    <property type="molecule type" value="Genomic_DNA"/>
</dbReference>
<gene>
    <name evidence="5" type="ORF">SAMN05444401_0369</name>
</gene>
<evidence type="ECO:0000256" key="2">
    <source>
        <dbReference type="ARBA" id="ARBA00023125"/>
    </source>
</evidence>
<dbReference type="OrthoDB" id="9801546at2"/>
<name>A0A1M6NZE7_9CLOT</name>
<dbReference type="Pfam" id="PF00392">
    <property type="entry name" value="GntR"/>
    <property type="match status" value="1"/>
</dbReference>
<dbReference type="Proteomes" id="UP000184080">
    <property type="component" value="Unassembled WGS sequence"/>
</dbReference>
<dbReference type="RefSeq" id="WP_073012481.1">
    <property type="nucleotide sequence ID" value="NZ_FQZO01000013.1"/>
</dbReference>
<dbReference type="PANTHER" id="PTHR38445">
    <property type="entry name" value="HTH-TYPE TRANSCRIPTIONAL REPRESSOR YTRA"/>
    <property type="match status" value="1"/>
</dbReference>
<keyword evidence="1" id="KW-0805">Transcription regulation</keyword>
<dbReference type="PROSITE" id="PS50949">
    <property type="entry name" value="HTH_GNTR"/>
    <property type="match status" value="1"/>
</dbReference>
<dbReference type="SUPFAM" id="SSF46785">
    <property type="entry name" value="Winged helix' DNA-binding domain"/>
    <property type="match status" value="1"/>
</dbReference>
<evidence type="ECO:0000313" key="6">
    <source>
        <dbReference type="Proteomes" id="UP000184080"/>
    </source>
</evidence>
<dbReference type="SMART" id="SM00345">
    <property type="entry name" value="HTH_GNTR"/>
    <property type="match status" value="1"/>
</dbReference>
<dbReference type="InterPro" id="IPR036390">
    <property type="entry name" value="WH_DNA-bd_sf"/>
</dbReference>
<sequence length="127" mass="14264">MNIVISNGSNLPIYEQIKEQVRAQILSGELEENEMLPSLRQLARDLKISVLTTTRAYNELEQEGFIASRQGKGFFVMSSGSELIREQLIREVELGLNNAIQAAQRASMTDDEIISLLRLLLEVENDG</sequence>
<feature type="domain" description="HTH gntR-type" evidence="4">
    <location>
        <begin position="11"/>
        <end position="79"/>
    </location>
</feature>
<dbReference type="GO" id="GO:0003700">
    <property type="term" value="F:DNA-binding transcription factor activity"/>
    <property type="evidence" value="ECO:0007669"/>
    <property type="project" value="InterPro"/>
</dbReference>
<dbReference type="Gene3D" id="1.10.10.10">
    <property type="entry name" value="Winged helix-like DNA-binding domain superfamily/Winged helix DNA-binding domain"/>
    <property type="match status" value="1"/>
</dbReference>
<dbReference type="InterPro" id="IPR036388">
    <property type="entry name" value="WH-like_DNA-bd_sf"/>
</dbReference>
<dbReference type="AlphaFoldDB" id="A0A1M6NZE7"/>
<protein>
    <submittedName>
        <fullName evidence="5">Transcriptional regulator, GntR family</fullName>
    </submittedName>
</protein>
<dbReference type="GO" id="GO:0003677">
    <property type="term" value="F:DNA binding"/>
    <property type="evidence" value="ECO:0007669"/>
    <property type="project" value="UniProtKB-KW"/>
</dbReference>
<reference evidence="5 6" key="1">
    <citation type="submission" date="2016-11" db="EMBL/GenBank/DDBJ databases">
        <authorList>
            <person name="Jaros S."/>
            <person name="Januszkiewicz K."/>
            <person name="Wedrychowicz H."/>
        </authorList>
    </citation>
    <scope>NUCLEOTIDE SEQUENCE [LARGE SCALE GENOMIC DNA]</scope>
    <source>
        <strain evidence="5 6">DSM 21864</strain>
    </source>
</reference>